<proteinExistence type="predicted"/>
<name>A0A502H289_BRELA</name>
<dbReference type="InterPro" id="IPR036102">
    <property type="entry name" value="OsmC/Ohrsf"/>
</dbReference>
<dbReference type="AlphaFoldDB" id="A0A502H289"/>
<protein>
    <submittedName>
        <fullName evidence="1">OsmC family peroxiredoxin</fullName>
    </submittedName>
</protein>
<accession>A0A502H289</accession>
<keyword evidence="2" id="KW-1185">Reference proteome</keyword>
<dbReference type="InterPro" id="IPR015946">
    <property type="entry name" value="KH_dom-like_a/b"/>
</dbReference>
<sequence>MQFNQINQTLQTTFPFGTLTISSNRHEGFKPIDLLVSAIAGCSQIVFTRILEKQRIQYDSLTLQIDAVQSEDGANPLTKVSLLYTITGSDLVLEKLEKALRLVPSNCTIMQSLHPNIEVIEQVVITRT</sequence>
<dbReference type="InterPro" id="IPR003718">
    <property type="entry name" value="OsmC/Ohr_fam"/>
</dbReference>
<dbReference type="Pfam" id="PF02566">
    <property type="entry name" value="OsmC"/>
    <property type="match status" value="1"/>
</dbReference>
<evidence type="ECO:0000313" key="2">
    <source>
        <dbReference type="Proteomes" id="UP000319432"/>
    </source>
</evidence>
<dbReference type="SUPFAM" id="SSF82784">
    <property type="entry name" value="OsmC-like"/>
    <property type="match status" value="1"/>
</dbReference>
<reference evidence="1 2" key="1">
    <citation type="submission" date="2018-11" db="EMBL/GenBank/DDBJ databases">
        <title>Phylogenetic determinants of toxin gene distribution in genomes of Brevibacillus laterosporus.</title>
        <authorList>
            <person name="Glare T.R."/>
            <person name="Durrant A."/>
            <person name="Berry C."/>
            <person name="Palma L."/>
            <person name="Ormskirk M."/>
            <person name="Cox M.O."/>
        </authorList>
    </citation>
    <scope>NUCLEOTIDE SEQUENCE [LARGE SCALE GENOMIC DNA]</scope>
    <source>
        <strain evidence="1 2">1821L</strain>
    </source>
</reference>
<dbReference type="Proteomes" id="UP000319432">
    <property type="component" value="Chromosome"/>
</dbReference>
<gene>
    <name evidence="1" type="ORF">EEL30_22450</name>
</gene>
<evidence type="ECO:0000313" key="1">
    <source>
        <dbReference type="EMBL" id="QDX94803.1"/>
    </source>
</evidence>
<dbReference type="Gene3D" id="3.30.300.20">
    <property type="match status" value="1"/>
</dbReference>
<dbReference type="PANTHER" id="PTHR34352">
    <property type="entry name" value="PROTEIN YHFA"/>
    <property type="match status" value="1"/>
</dbReference>
<organism evidence="1 2">
    <name type="scientific">Brevibacillus laterosporus</name>
    <name type="common">Bacillus laterosporus</name>
    <dbReference type="NCBI Taxonomy" id="1465"/>
    <lineage>
        <taxon>Bacteria</taxon>
        <taxon>Bacillati</taxon>
        <taxon>Bacillota</taxon>
        <taxon>Bacilli</taxon>
        <taxon>Bacillales</taxon>
        <taxon>Paenibacillaceae</taxon>
        <taxon>Brevibacillus</taxon>
    </lineage>
</organism>
<dbReference type="PANTHER" id="PTHR34352:SF1">
    <property type="entry name" value="PROTEIN YHFA"/>
    <property type="match status" value="1"/>
</dbReference>
<dbReference type="OrthoDB" id="13625at2"/>
<dbReference type="EMBL" id="CP033464">
    <property type="protein sequence ID" value="QDX94803.1"/>
    <property type="molecule type" value="Genomic_DNA"/>
</dbReference>